<gene>
    <name evidence="1" type="ORF">IAA81_07010</name>
</gene>
<organism evidence="1 2">
    <name type="scientific">Candidatus Gallitreponema excrementavium</name>
    <dbReference type="NCBI Taxonomy" id="2840840"/>
    <lineage>
        <taxon>Bacteria</taxon>
        <taxon>Pseudomonadati</taxon>
        <taxon>Spirochaetota</taxon>
        <taxon>Spirochaetia</taxon>
        <taxon>Spirochaetales</taxon>
        <taxon>Candidatus Gallitreponema</taxon>
    </lineage>
</organism>
<protein>
    <submittedName>
        <fullName evidence="1">Ribosomal-processing cysteine protease Prp</fullName>
    </submittedName>
</protein>
<keyword evidence="1" id="KW-0645">Protease</keyword>
<comment type="caution">
    <text evidence="1">The sequence shown here is derived from an EMBL/GenBank/DDBJ whole genome shotgun (WGS) entry which is preliminary data.</text>
</comment>
<dbReference type="SUPFAM" id="SSF118010">
    <property type="entry name" value="TM1457-like"/>
    <property type="match status" value="1"/>
</dbReference>
<dbReference type="GO" id="GO:0042254">
    <property type="term" value="P:ribosome biogenesis"/>
    <property type="evidence" value="ECO:0007669"/>
    <property type="project" value="UniProtKB-KW"/>
</dbReference>
<keyword evidence="1" id="KW-0378">Hydrolase</keyword>
<dbReference type="GO" id="GO:0006508">
    <property type="term" value="P:proteolysis"/>
    <property type="evidence" value="ECO:0007669"/>
    <property type="project" value="UniProtKB-KW"/>
</dbReference>
<reference evidence="1" key="2">
    <citation type="journal article" date="2021" name="PeerJ">
        <title>Extensive microbial diversity within the chicken gut microbiome revealed by metagenomics and culture.</title>
        <authorList>
            <person name="Gilroy R."/>
            <person name="Ravi A."/>
            <person name="Getino M."/>
            <person name="Pursley I."/>
            <person name="Horton D.L."/>
            <person name="Alikhan N.F."/>
            <person name="Baker D."/>
            <person name="Gharbi K."/>
            <person name="Hall N."/>
            <person name="Watson M."/>
            <person name="Adriaenssens E.M."/>
            <person name="Foster-Nyarko E."/>
            <person name="Jarju S."/>
            <person name="Secka A."/>
            <person name="Antonio M."/>
            <person name="Oren A."/>
            <person name="Chaudhuri R.R."/>
            <person name="La Ragione R."/>
            <person name="Hildebrand F."/>
            <person name="Pallen M.J."/>
        </authorList>
    </citation>
    <scope>NUCLEOTIDE SEQUENCE</scope>
    <source>
        <strain evidence="1">10532</strain>
    </source>
</reference>
<dbReference type="GO" id="GO:0008234">
    <property type="term" value="F:cysteine-type peptidase activity"/>
    <property type="evidence" value="ECO:0007669"/>
    <property type="project" value="UniProtKB-KW"/>
</dbReference>
<dbReference type="AlphaFoldDB" id="A0A9D9HQI0"/>
<dbReference type="EMBL" id="JADIMM010000080">
    <property type="protein sequence ID" value="MBO8457961.1"/>
    <property type="molecule type" value="Genomic_DNA"/>
</dbReference>
<dbReference type="InterPro" id="IPR036764">
    <property type="entry name" value="Peptidase_Prp_sf"/>
</dbReference>
<dbReference type="Proteomes" id="UP000823638">
    <property type="component" value="Unassembled WGS sequence"/>
</dbReference>
<proteinExistence type="predicted"/>
<reference evidence="1" key="1">
    <citation type="submission" date="2020-10" db="EMBL/GenBank/DDBJ databases">
        <authorList>
            <person name="Gilroy R."/>
        </authorList>
    </citation>
    <scope>NUCLEOTIDE SEQUENCE</scope>
    <source>
        <strain evidence="1">10532</strain>
    </source>
</reference>
<sequence>MVSLQKNVFGELVFAASRGHSEAVKTGVDPVCTAVSLMFYAVSAGFFDVPGLTLDVSAPEKGDFSLRVLDSRASLKELLKFSYDFLLKGFRKLESSFPENLKLELLPVVKTVF</sequence>
<name>A0A9D9HQI0_9SPIR</name>
<dbReference type="Gene3D" id="3.30.70.1490">
    <property type="entry name" value="Cysteine protease Prp"/>
    <property type="match status" value="1"/>
</dbReference>
<accession>A0A9D9HQI0</accession>
<evidence type="ECO:0000313" key="1">
    <source>
        <dbReference type="EMBL" id="MBO8457961.1"/>
    </source>
</evidence>
<evidence type="ECO:0000313" key="2">
    <source>
        <dbReference type="Proteomes" id="UP000823638"/>
    </source>
</evidence>